<evidence type="ECO:0000256" key="2">
    <source>
        <dbReference type="ARBA" id="ARBA00023015"/>
    </source>
</evidence>
<dbReference type="InterPro" id="IPR013249">
    <property type="entry name" value="RNA_pol_sigma70_r4_t2"/>
</dbReference>
<reference evidence="7 8" key="2">
    <citation type="journal article" date="2023" name="Plant Pathol.">
        <title>Dismantling and reorganizing Pseudomonas marginalis sensu#lato.</title>
        <authorList>
            <person name="Sawada H."/>
            <person name="Fujikawa T."/>
            <person name="Satou M."/>
        </authorList>
    </citation>
    <scope>NUCLEOTIDE SEQUENCE [LARGE SCALE GENOMIC DNA]</scope>
    <source>
        <strain evidence="7 8">MAFF 302030</strain>
    </source>
</reference>
<dbReference type="InterPro" id="IPR007627">
    <property type="entry name" value="RNA_pol_sigma70_r2"/>
</dbReference>
<feature type="domain" description="RNA polymerase sigma-70 region 2" evidence="5">
    <location>
        <begin position="15"/>
        <end position="81"/>
    </location>
</feature>
<evidence type="ECO:0000256" key="1">
    <source>
        <dbReference type="ARBA" id="ARBA00010641"/>
    </source>
</evidence>
<keyword evidence="4" id="KW-0804">Transcription</keyword>
<evidence type="ECO:0000313" key="8">
    <source>
        <dbReference type="Proteomes" id="UP001155059"/>
    </source>
</evidence>
<comment type="caution">
    <text evidence="7">The sequence shown here is derived from an EMBL/GenBank/DDBJ whole genome shotgun (WGS) entry which is preliminary data.</text>
</comment>
<sequence>MSVAELPLQQAVQALYTEHHGWLFGWLRKKLGCPHNAADLSHDTFVRILASREALGALREPRAFLTTTARHLIIDRARRRQIEDAYLRELALTIEVLEGCQQSPEQILLTLEALEQIAFVLDGLCLNARQAFLLYFLEGLRQGEIASQLQISERMVRKHLMNALAHCNHALDV</sequence>
<proteinExistence type="inferred from homology"/>
<dbReference type="Gene3D" id="1.10.1740.10">
    <property type="match status" value="1"/>
</dbReference>
<dbReference type="PANTHER" id="PTHR43133">
    <property type="entry name" value="RNA POLYMERASE ECF-TYPE SIGMA FACTO"/>
    <property type="match status" value="1"/>
</dbReference>
<evidence type="ECO:0000259" key="5">
    <source>
        <dbReference type="Pfam" id="PF04542"/>
    </source>
</evidence>
<organism evidence="7 8">
    <name type="scientific">Pseudomonas morbosilactucae</name>
    <dbReference type="NCBI Taxonomy" id="2938197"/>
    <lineage>
        <taxon>Bacteria</taxon>
        <taxon>Pseudomonadati</taxon>
        <taxon>Pseudomonadota</taxon>
        <taxon>Gammaproteobacteria</taxon>
        <taxon>Pseudomonadales</taxon>
        <taxon>Pseudomonadaceae</taxon>
        <taxon>Pseudomonas</taxon>
    </lineage>
</organism>
<dbReference type="EMBL" id="JALQCW010000031">
    <property type="protein sequence ID" value="MCK9798802.1"/>
    <property type="molecule type" value="Genomic_DNA"/>
</dbReference>
<accession>A0A9X2C610</accession>
<evidence type="ECO:0000313" key="7">
    <source>
        <dbReference type="EMBL" id="MCK9798802.1"/>
    </source>
</evidence>
<dbReference type="SUPFAM" id="SSF88946">
    <property type="entry name" value="Sigma2 domain of RNA polymerase sigma factors"/>
    <property type="match status" value="1"/>
</dbReference>
<dbReference type="SUPFAM" id="SSF88659">
    <property type="entry name" value="Sigma3 and sigma4 domains of RNA polymerase sigma factors"/>
    <property type="match status" value="1"/>
</dbReference>
<dbReference type="InterPro" id="IPR013324">
    <property type="entry name" value="RNA_pol_sigma_r3/r4-like"/>
</dbReference>
<evidence type="ECO:0000256" key="3">
    <source>
        <dbReference type="ARBA" id="ARBA00023082"/>
    </source>
</evidence>
<gene>
    <name evidence="7" type="ORF">M1B34_13985</name>
</gene>
<dbReference type="PANTHER" id="PTHR43133:SF63">
    <property type="entry name" value="RNA POLYMERASE SIGMA FACTOR FECI-RELATED"/>
    <property type="match status" value="1"/>
</dbReference>
<dbReference type="GO" id="GO:0006352">
    <property type="term" value="P:DNA-templated transcription initiation"/>
    <property type="evidence" value="ECO:0007669"/>
    <property type="project" value="InterPro"/>
</dbReference>
<dbReference type="RefSeq" id="WP_268265448.1">
    <property type="nucleotide sequence ID" value="NZ_JALQCW010000031.1"/>
</dbReference>
<dbReference type="Proteomes" id="UP001155059">
    <property type="component" value="Unassembled WGS sequence"/>
</dbReference>
<dbReference type="InterPro" id="IPR013325">
    <property type="entry name" value="RNA_pol_sigma_r2"/>
</dbReference>
<protein>
    <submittedName>
        <fullName evidence="7">Sigma-70 family RNA polymerase sigma factor</fullName>
    </submittedName>
</protein>
<dbReference type="Pfam" id="PF04542">
    <property type="entry name" value="Sigma70_r2"/>
    <property type="match status" value="1"/>
</dbReference>
<dbReference type="Pfam" id="PF08281">
    <property type="entry name" value="Sigma70_r4_2"/>
    <property type="match status" value="1"/>
</dbReference>
<dbReference type="NCBIfam" id="TIGR02937">
    <property type="entry name" value="sigma70-ECF"/>
    <property type="match status" value="1"/>
</dbReference>
<keyword evidence="2" id="KW-0805">Transcription regulation</keyword>
<keyword evidence="3" id="KW-0731">Sigma factor</keyword>
<dbReference type="InterPro" id="IPR014284">
    <property type="entry name" value="RNA_pol_sigma-70_dom"/>
</dbReference>
<dbReference type="GO" id="GO:0003677">
    <property type="term" value="F:DNA binding"/>
    <property type="evidence" value="ECO:0007669"/>
    <property type="project" value="InterPro"/>
</dbReference>
<evidence type="ECO:0000259" key="6">
    <source>
        <dbReference type="Pfam" id="PF08281"/>
    </source>
</evidence>
<dbReference type="GO" id="GO:0016987">
    <property type="term" value="F:sigma factor activity"/>
    <property type="evidence" value="ECO:0007669"/>
    <property type="project" value="UniProtKB-KW"/>
</dbReference>
<dbReference type="AlphaFoldDB" id="A0A9X2C610"/>
<dbReference type="Gene3D" id="1.10.10.10">
    <property type="entry name" value="Winged helix-like DNA-binding domain superfamily/Winged helix DNA-binding domain"/>
    <property type="match status" value="1"/>
</dbReference>
<name>A0A9X2C610_9PSED</name>
<dbReference type="InterPro" id="IPR039425">
    <property type="entry name" value="RNA_pol_sigma-70-like"/>
</dbReference>
<reference evidence="7 8" key="1">
    <citation type="journal article" date="2022" name="Int. J. Syst. Evol. Microbiol.">
        <title>Pseudomonas aegrilactucae sp. nov. and Pseudomonas morbosilactucae sp. nov., pathogens causing bacterial rot of lettuce in Japan.</title>
        <authorList>
            <person name="Sawada H."/>
            <person name="Fujikawa T."/>
            <person name="Satou M."/>
        </authorList>
    </citation>
    <scope>NUCLEOTIDE SEQUENCE [LARGE SCALE GENOMIC DNA]</scope>
    <source>
        <strain evidence="7 8">MAFF 302030</strain>
    </source>
</reference>
<feature type="domain" description="RNA polymerase sigma factor 70 region 4 type 2" evidence="6">
    <location>
        <begin position="122"/>
        <end position="167"/>
    </location>
</feature>
<dbReference type="InterPro" id="IPR036388">
    <property type="entry name" value="WH-like_DNA-bd_sf"/>
</dbReference>
<evidence type="ECO:0000256" key="4">
    <source>
        <dbReference type="ARBA" id="ARBA00023163"/>
    </source>
</evidence>
<comment type="similarity">
    <text evidence="1">Belongs to the sigma-70 factor family. ECF subfamily.</text>
</comment>